<dbReference type="EMBL" id="HBGO01014223">
    <property type="protein sequence ID" value="CAD9335263.1"/>
    <property type="molecule type" value="Transcribed_RNA"/>
</dbReference>
<proteinExistence type="predicted"/>
<evidence type="ECO:0000313" key="1">
    <source>
        <dbReference type="EMBL" id="CAD9335263.1"/>
    </source>
</evidence>
<sequence>MHDRARGKYMRRVVVCAPCRSQEGTSNAGGKISVRRWGGQKEKQTGVMDEGVYVLAVGGICPGRTSPMLEGRKRASQFDVWMLNVPSLSRRCVFMSCMTIDPKSAKSICAMLEDITWYLPAEGKVQANSSRSSQVQCLSYWSFGMLEDC</sequence>
<organism evidence="1">
    <name type="scientific">Trieres chinensis</name>
    <name type="common">Marine centric diatom</name>
    <name type="synonym">Odontella sinensis</name>
    <dbReference type="NCBI Taxonomy" id="1514140"/>
    <lineage>
        <taxon>Eukaryota</taxon>
        <taxon>Sar</taxon>
        <taxon>Stramenopiles</taxon>
        <taxon>Ochrophyta</taxon>
        <taxon>Bacillariophyta</taxon>
        <taxon>Mediophyceae</taxon>
        <taxon>Biddulphiophycidae</taxon>
        <taxon>Eupodiscales</taxon>
        <taxon>Parodontellaceae</taxon>
        <taxon>Trieres</taxon>
    </lineage>
</organism>
<gene>
    <name evidence="1" type="ORF">OSIN01602_LOCUS8045</name>
</gene>
<dbReference type="AlphaFoldDB" id="A0A7S1ZCU9"/>
<reference evidence="1" key="1">
    <citation type="submission" date="2021-01" db="EMBL/GenBank/DDBJ databases">
        <authorList>
            <person name="Corre E."/>
            <person name="Pelletier E."/>
            <person name="Niang G."/>
            <person name="Scheremetjew M."/>
            <person name="Finn R."/>
            <person name="Kale V."/>
            <person name="Holt S."/>
            <person name="Cochrane G."/>
            <person name="Meng A."/>
            <person name="Brown T."/>
            <person name="Cohen L."/>
        </authorList>
    </citation>
    <scope>NUCLEOTIDE SEQUENCE</scope>
    <source>
        <strain evidence="1">Grunow 1884</strain>
    </source>
</reference>
<accession>A0A7S1ZCU9</accession>
<protein>
    <submittedName>
        <fullName evidence="1">Uncharacterized protein</fullName>
    </submittedName>
</protein>
<name>A0A7S1ZCU9_TRICV</name>